<keyword evidence="3" id="KW-1185">Reference proteome</keyword>
<evidence type="ECO:0000313" key="2">
    <source>
        <dbReference type="EMBL" id="EFH09238.1"/>
    </source>
</evidence>
<dbReference type="GO" id="GO:0018488">
    <property type="term" value="F:aryl-aldehyde oxidase activity"/>
    <property type="evidence" value="ECO:0007669"/>
    <property type="project" value="UniProtKB-EC"/>
</dbReference>
<protein>
    <submittedName>
        <fullName evidence="2">Vanillin dehydrogenase</fullName>
        <ecNumber evidence="2">1.2.3.9</ecNumber>
    </submittedName>
</protein>
<feature type="compositionally biased region" description="Low complexity" evidence="1">
    <location>
        <begin position="32"/>
        <end position="44"/>
    </location>
</feature>
<reference evidence="2 3" key="1">
    <citation type="submission" date="2010-04" db="EMBL/GenBank/DDBJ databases">
        <authorList>
            <person name="Qin X."/>
            <person name="Bachman B."/>
            <person name="Battles P."/>
            <person name="Bell A."/>
            <person name="Bess C."/>
            <person name="Bickham C."/>
            <person name="Chaboub L."/>
            <person name="Chen D."/>
            <person name="Coyle M."/>
            <person name="Deiros D.R."/>
            <person name="Dinh H."/>
            <person name="Forbes L."/>
            <person name="Fowler G."/>
            <person name="Francisco L."/>
            <person name="Fu Q."/>
            <person name="Gubbala S."/>
            <person name="Hale W."/>
            <person name="Han Y."/>
            <person name="Hemphill L."/>
            <person name="Highlander S.K."/>
            <person name="Hirani K."/>
            <person name="Hogues M."/>
            <person name="Jackson L."/>
            <person name="Jakkamsetti A."/>
            <person name="Javaid M."/>
            <person name="Jiang H."/>
            <person name="Korchina V."/>
            <person name="Kovar C."/>
            <person name="Lara F."/>
            <person name="Lee S."/>
            <person name="Mata R."/>
            <person name="Mathew T."/>
            <person name="Moen C."/>
            <person name="Morales K."/>
            <person name="Munidasa M."/>
            <person name="Nazareth L."/>
            <person name="Ngo R."/>
            <person name="Nguyen L."/>
            <person name="Okwuonu G."/>
            <person name="Ongeri F."/>
            <person name="Patil S."/>
            <person name="Petrosino J."/>
            <person name="Pham C."/>
            <person name="Pham P."/>
            <person name="Pu L.-L."/>
            <person name="Puazo M."/>
            <person name="Raj R."/>
            <person name="Reid J."/>
            <person name="Rouhana J."/>
            <person name="Saada N."/>
            <person name="Shang Y."/>
            <person name="Simmons D."/>
            <person name="Thornton R."/>
            <person name="Warren J."/>
            <person name="Weissenberger G."/>
            <person name="Zhang J."/>
            <person name="Zhang L."/>
            <person name="Zhou C."/>
            <person name="Zhu D."/>
            <person name="Muzny D."/>
            <person name="Worley K."/>
            <person name="Gibbs R."/>
        </authorList>
    </citation>
    <scope>NUCLEOTIDE SEQUENCE [LARGE SCALE GENOMIC DNA]</scope>
    <source>
        <strain evidence="2 3">ATCC 49957</strain>
    </source>
</reference>
<dbReference type="EMBL" id="ADVL01000872">
    <property type="protein sequence ID" value="EFH09238.1"/>
    <property type="molecule type" value="Genomic_DNA"/>
</dbReference>
<dbReference type="EC" id="1.2.3.9" evidence="2"/>
<dbReference type="AlphaFoldDB" id="D5RTY2"/>
<feature type="region of interest" description="Disordered" evidence="1">
    <location>
        <begin position="25"/>
        <end position="44"/>
    </location>
</feature>
<organism evidence="2 3">
    <name type="scientific">Pseudoroseomonas cervicalis ATCC 49957</name>
    <dbReference type="NCBI Taxonomy" id="525371"/>
    <lineage>
        <taxon>Bacteria</taxon>
        <taxon>Pseudomonadati</taxon>
        <taxon>Pseudomonadota</taxon>
        <taxon>Alphaproteobacteria</taxon>
        <taxon>Acetobacterales</taxon>
        <taxon>Roseomonadaceae</taxon>
        <taxon>Roseomonas</taxon>
    </lineage>
</organism>
<dbReference type="HOGENOM" id="CLU_3226735_0_0_5"/>
<evidence type="ECO:0000313" key="3">
    <source>
        <dbReference type="Proteomes" id="UP000005324"/>
    </source>
</evidence>
<accession>D5RTY2</accession>
<gene>
    <name evidence="2" type="primary">vdh</name>
    <name evidence="2" type="ORF">HMPREF0731_4544</name>
</gene>
<sequence>MLDVPLLIGGEGREAQAGGVFERRNPVGGHVASRAAAASAEDAR</sequence>
<proteinExistence type="predicted"/>
<name>D5RTY2_9PROT</name>
<feature type="non-terminal residue" evidence="2">
    <location>
        <position position="44"/>
    </location>
</feature>
<comment type="caution">
    <text evidence="2">The sequence shown here is derived from an EMBL/GenBank/DDBJ whole genome shotgun (WGS) entry which is preliminary data.</text>
</comment>
<dbReference type="Proteomes" id="UP000005324">
    <property type="component" value="Unassembled WGS sequence"/>
</dbReference>
<evidence type="ECO:0000256" key="1">
    <source>
        <dbReference type="SAM" id="MobiDB-lite"/>
    </source>
</evidence>
<keyword evidence="2" id="KW-0560">Oxidoreductase</keyword>